<protein>
    <submittedName>
        <fullName evidence="1">Uncharacterized protein</fullName>
    </submittedName>
</protein>
<sequence>MENVSLSLLNQLQEAPSSLQEARNLLQEVGPVRNYIITFTDSAERITFILGLNEDNLELAEWIDEDGSFSVFGELTQDLETLQRLSKPTQEELERLARSRENLETMYKNGFHISLGERAILDIESSETGDTDDQRLRMLLALVTYNEGVREPVANNHTIAVLPRGYYDEGIVMAAAADESLAPGSFIKGRIKPEYDTTEVSDAMKEIIPNIKFQITGRNIIIPIDDLRRHLKSFYGYEP</sequence>
<dbReference type="Proteomes" id="UP000274850">
    <property type="component" value="Segment"/>
</dbReference>
<organism evidence="1">
    <name type="scientific">Cedratvirus lausannensis</name>
    <dbReference type="NCBI Taxonomy" id="2023205"/>
    <lineage>
        <taxon>Viruses</taxon>
        <taxon>Pithoviruses</taxon>
        <taxon>Orthocedratvirinae</taxon>
        <taxon>Alphacedratvirus</taxon>
        <taxon>Alphacedratvirus francolausannense</taxon>
    </lineage>
</organism>
<name>A0A285PXD3_9VIRU</name>
<reference evidence="1" key="1">
    <citation type="submission" date="2017-08" db="EMBL/GenBank/DDBJ databases">
        <authorList>
            <person name="de Groot N.N."/>
        </authorList>
    </citation>
    <scope>NUCLEOTIDE SEQUENCE</scope>
</reference>
<evidence type="ECO:0000313" key="2">
    <source>
        <dbReference type="Proteomes" id="UP000274850"/>
    </source>
</evidence>
<accession>A0A285PXD3</accession>
<evidence type="ECO:0000313" key="1">
    <source>
        <dbReference type="EMBL" id="SOB74333.1"/>
    </source>
</evidence>
<dbReference type="EMBL" id="LT907979">
    <property type="protein sequence ID" value="SOB74333.1"/>
    <property type="molecule type" value="Genomic_DNA"/>
</dbReference>
<keyword evidence="2" id="KW-1185">Reference proteome</keyword>
<gene>
    <name evidence="1" type="ORF">BQ9231_00450</name>
</gene>
<proteinExistence type="predicted"/>